<evidence type="ECO:0000313" key="2">
    <source>
        <dbReference type="EMBL" id="TWE07357.1"/>
    </source>
</evidence>
<feature type="region of interest" description="Disordered" evidence="1">
    <location>
        <begin position="258"/>
        <end position="282"/>
    </location>
</feature>
<gene>
    <name evidence="2" type="ORF">BKA23_3370</name>
</gene>
<protein>
    <submittedName>
        <fullName evidence="2">Uncharacterized protein</fullName>
    </submittedName>
</protein>
<name>A0A561DVH1_9MICO</name>
<reference evidence="2 3" key="1">
    <citation type="submission" date="2019-06" db="EMBL/GenBank/DDBJ databases">
        <title>Sequencing the genomes of 1000 actinobacteria strains.</title>
        <authorList>
            <person name="Klenk H.-P."/>
        </authorList>
    </citation>
    <scope>NUCLEOTIDE SEQUENCE [LARGE SCALE GENOMIC DNA]</scope>
    <source>
        <strain evidence="2 3">DSM 19560</strain>
    </source>
</reference>
<evidence type="ECO:0000313" key="3">
    <source>
        <dbReference type="Proteomes" id="UP000318297"/>
    </source>
</evidence>
<sequence length="459" mass="51107">MLPTIAPVCAAQKSSLHARVSTRPTGVPSDVLASHRVCAREHAPYVELVCRQRPAVLPRYHQDDRGPAREPYAFHQVAPEGAYSKIPAWTSRAQWLGVDVPITIACWIQKHGALRVRRPDGRDGAPVSVQLLRRYLTVRSGWAQQRTGRRCIVRPDTIASVLGVDVGTVHRAQNVARRLGLEVVIETGRMLTKAEKLALWNRAKTDQVPCSRQRGLSTEVAFTNPLARQRNWWIATPGSTPPYLTFISHQITGYLHSNRAASGSRKDAAPPRQPQKHSWRPAARSVAADLAHQWPWLAAEHPSRLLPTLARFVRCPRPWTAAQLAGVVDDQLTRAGYAGIRAARFDSNLIRTRPAVVLAGLLRDIDPDTDHPDHAFHDEGAAAAEAADPRPYCARDDCDHGWLTRADPDYPGTAWRTTVWDDGLARRCPGRHRRHTEHDAELEAGYIDDVLHGRAEPPF</sequence>
<evidence type="ECO:0000256" key="1">
    <source>
        <dbReference type="SAM" id="MobiDB-lite"/>
    </source>
</evidence>
<comment type="caution">
    <text evidence="2">The sequence shown here is derived from an EMBL/GenBank/DDBJ whole genome shotgun (WGS) entry which is preliminary data.</text>
</comment>
<accession>A0A561DVH1</accession>
<dbReference type="EMBL" id="VIVQ01000005">
    <property type="protein sequence ID" value="TWE07357.1"/>
    <property type="molecule type" value="Genomic_DNA"/>
</dbReference>
<dbReference type="AlphaFoldDB" id="A0A561DVH1"/>
<organism evidence="2 3">
    <name type="scientific">Rudaeicoccus suwonensis</name>
    <dbReference type="NCBI Taxonomy" id="657409"/>
    <lineage>
        <taxon>Bacteria</taxon>
        <taxon>Bacillati</taxon>
        <taxon>Actinomycetota</taxon>
        <taxon>Actinomycetes</taxon>
        <taxon>Micrococcales</taxon>
        <taxon>Dermacoccaceae</taxon>
        <taxon>Rudaeicoccus</taxon>
    </lineage>
</organism>
<proteinExistence type="predicted"/>
<dbReference type="Proteomes" id="UP000318297">
    <property type="component" value="Unassembled WGS sequence"/>
</dbReference>
<keyword evidence="3" id="KW-1185">Reference proteome</keyword>